<sequence length="87" mass="9927">MCVDAAKTTLHELSPVNSDRFPETEEWINSKYRKVIKTQNAPGYANLAELTKIQYRYGRIKDKYGRKCGVRTMLKLGLRDLKPGPGP</sequence>
<keyword evidence="2" id="KW-1185">Reference proteome</keyword>
<name>A0A4C1Z7B0_EUMVA</name>
<proteinExistence type="predicted"/>
<dbReference type="AlphaFoldDB" id="A0A4C1Z7B0"/>
<reference evidence="1 2" key="1">
    <citation type="journal article" date="2019" name="Commun. Biol.">
        <title>The bagworm genome reveals a unique fibroin gene that provides high tensile strength.</title>
        <authorList>
            <person name="Kono N."/>
            <person name="Nakamura H."/>
            <person name="Ohtoshi R."/>
            <person name="Tomita M."/>
            <person name="Numata K."/>
            <person name="Arakawa K."/>
        </authorList>
    </citation>
    <scope>NUCLEOTIDE SEQUENCE [LARGE SCALE GENOMIC DNA]</scope>
</reference>
<organism evidence="1 2">
    <name type="scientific">Eumeta variegata</name>
    <name type="common">Bagworm moth</name>
    <name type="synonym">Eumeta japonica</name>
    <dbReference type="NCBI Taxonomy" id="151549"/>
    <lineage>
        <taxon>Eukaryota</taxon>
        <taxon>Metazoa</taxon>
        <taxon>Ecdysozoa</taxon>
        <taxon>Arthropoda</taxon>
        <taxon>Hexapoda</taxon>
        <taxon>Insecta</taxon>
        <taxon>Pterygota</taxon>
        <taxon>Neoptera</taxon>
        <taxon>Endopterygota</taxon>
        <taxon>Lepidoptera</taxon>
        <taxon>Glossata</taxon>
        <taxon>Ditrysia</taxon>
        <taxon>Tineoidea</taxon>
        <taxon>Psychidae</taxon>
        <taxon>Oiketicinae</taxon>
        <taxon>Eumeta</taxon>
    </lineage>
</organism>
<comment type="caution">
    <text evidence="1">The sequence shown here is derived from an EMBL/GenBank/DDBJ whole genome shotgun (WGS) entry which is preliminary data.</text>
</comment>
<dbReference type="Proteomes" id="UP000299102">
    <property type="component" value="Unassembled WGS sequence"/>
</dbReference>
<gene>
    <name evidence="1" type="ORF">EVAR_62333_1</name>
</gene>
<accession>A0A4C1Z7B0</accession>
<evidence type="ECO:0000313" key="1">
    <source>
        <dbReference type="EMBL" id="GBP83023.1"/>
    </source>
</evidence>
<protein>
    <submittedName>
        <fullName evidence="1">Uncharacterized protein</fullName>
    </submittedName>
</protein>
<dbReference type="OrthoDB" id="422574at2759"/>
<dbReference type="EMBL" id="BGZK01001599">
    <property type="protein sequence ID" value="GBP83023.1"/>
    <property type="molecule type" value="Genomic_DNA"/>
</dbReference>
<evidence type="ECO:0000313" key="2">
    <source>
        <dbReference type="Proteomes" id="UP000299102"/>
    </source>
</evidence>